<dbReference type="VEuPathDB" id="FungiDB:SeMB42_g06322"/>
<evidence type="ECO:0000313" key="3">
    <source>
        <dbReference type="EMBL" id="TPX39579.1"/>
    </source>
</evidence>
<protein>
    <submittedName>
        <fullName evidence="3">Uncharacterized protein</fullName>
    </submittedName>
</protein>
<organism evidence="3 4">
    <name type="scientific">Synchytrium endobioticum</name>
    <dbReference type="NCBI Taxonomy" id="286115"/>
    <lineage>
        <taxon>Eukaryota</taxon>
        <taxon>Fungi</taxon>
        <taxon>Fungi incertae sedis</taxon>
        <taxon>Chytridiomycota</taxon>
        <taxon>Chytridiomycota incertae sedis</taxon>
        <taxon>Chytridiomycetes</taxon>
        <taxon>Synchytriales</taxon>
        <taxon>Synchytriaceae</taxon>
        <taxon>Synchytrium</taxon>
    </lineage>
</organism>
<reference evidence="3 4" key="1">
    <citation type="journal article" date="2019" name="Sci. Rep.">
        <title>Comparative genomics of chytrid fungi reveal insights into the obligate biotrophic and pathogenic lifestyle of Synchytrium endobioticum.</title>
        <authorList>
            <person name="van de Vossenberg B.T.L.H."/>
            <person name="Warris S."/>
            <person name="Nguyen H.D.T."/>
            <person name="van Gent-Pelzer M.P.E."/>
            <person name="Joly D.L."/>
            <person name="van de Geest H.C."/>
            <person name="Bonants P.J.M."/>
            <person name="Smith D.S."/>
            <person name="Levesque C.A."/>
            <person name="van der Lee T.A.J."/>
        </authorList>
    </citation>
    <scope>NUCLEOTIDE SEQUENCE [LARGE SCALE GENOMIC DNA]</scope>
    <source>
        <strain evidence="3 4">MB42</strain>
    </source>
</reference>
<keyword evidence="4" id="KW-1185">Reference proteome</keyword>
<feature type="signal peptide" evidence="2">
    <location>
        <begin position="1"/>
        <end position="18"/>
    </location>
</feature>
<keyword evidence="2" id="KW-0732">Signal</keyword>
<dbReference type="EMBL" id="QEAN01000348">
    <property type="protein sequence ID" value="TPX39579.1"/>
    <property type="molecule type" value="Genomic_DNA"/>
</dbReference>
<proteinExistence type="predicted"/>
<evidence type="ECO:0000256" key="1">
    <source>
        <dbReference type="SAM" id="MobiDB-lite"/>
    </source>
</evidence>
<evidence type="ECO:0000256" key="2">
    <source>
        <dbReference type="SAM" id="SignalP"/>
    </source>
</evidence>
<feature type="chain" id="PRO_5021447135" evidence="2">
    <location>
        <begin position="19"/>
        <end position="342"/>
    </location>
</feature>
<gene>
    <name evidence="3" type="ORF">SeMB42_g06322</name>
</gene>
<accession>A0A507CJC0</accession>
<dbReference type="AlphaFoldDB" id="A0A507CJC0"/>
<dbReference type="Proteomes" id="UP000317494">
    <property type="component" value="Unassembled WGS sequence"/>
</dbReference>
<comment type="caution">
    <text evidence="3">The sequence shown here is derived from an EMBL/GenBank/DDBJ whole genome shotgun (WGS) entry which is preliminary data.</text>
</comment>
<sequence>MRGAWLALAIVWNSHSLAAPVGTTPDDLRLQFGRWGRFLRQSILSPQFWGTSNHLDTFTTWFEQDILSSVSPGAKYAEELEAELAQADGVMGLLIQVTLKSHMERLMLIVKPLRAFMAENVLYIPSCIRHSDPAIIQVARRWQVAHTRYFVESYKVRLIEIAIQLRDTTISNFQQGHLKSEYSFVSERKIEAEEQLLQLTSSDSGVTQMDSIPAGLSHPASFSYDAPIPGRFPSPPHGMGTIHSAGARLLRAGTPAFNAGLGYWRPIFPPYGTSPSPSASFSHWGGHGFIVPSDRAYSTRGRATTSTASPVRPSQDVQNSGAALLESSPPQEYYPRRPPRPK</sequence>
<evidence type="ECO:0000313" key="4">
    <source>
        <dbReference type="Proteomes" id="UP000317494"/>
    </source>
</evidence>
<name>A0A507CJC0_9FUNG</name>
<feature type="region of interest" description="Disordered" evidence="1">
    <location>
        <begin position="294"/>
        <end position="342"/>
    </location>
</feature>
<feature type="compositionally biased region" description="Low complexity" evidence="1">
    <location>
        <begin position="295"/>
        <end position="309"/>
    </location>
</feature>